<evidence type="ECO:0000256" key="7">
    <source>
        <dbReference type="ARBA" id="ARBA00022777"/>
    </source>
</evidence>
<accession>A0A2Z7A4X2</accession>
<dbReference type="GO" id="GO:0009245">
    <property type="term" value="P:lipid A biosynthetic process"/>
    <property type="evidence" value="ECO:0007669"/>
    <property type="project" value="UniProtKB-KW"/>
</dbReference>
<keyword evidence="5" id="KW-0808">Transferase</keyword>
<keyword evidence="6" id="KW-0547">Nucleotide-binding</keyword>
<name>A0A2Z7A4X2_9LAMI</name>
<dbReference type="Proteomes" id="UP000250235">
    <property type="component" value="Unassembled WGS sequence"/>
</dbReference>
<dbReference type="InterPro" id="IPR003758">
    <property type="entry name" value="LpxK"/>
</dbReference>
<dbReference type="Pfam" id="PF02606">
    <property type="entry name" value="LpxK"/>
    <property type="match status" value="1"/>
</dbReference>
<comment type="pathway">
    <text evidence="1">Glycolipid biosynthesis; lipid IV(A) biosynthesis; lipid IV(A) from (3R)-3-hydroxytetradecanoyl-[acyl-carrier-protein] and UDP-N-acetyl-alpha-D-glucosamine: step 6/6.</text>
</comment>
<evidence type="ECO:0000313" key="10">
    <source>
        <dbReference type="EMBL" id="KZV16499.1"/>
    </source>
</evidence>
<proteinExistence type="inferred from homology"/>
<evidence type="ECO:0000256" key="5">
    <source>
        <dbReference type="ARBA" id="ARBA00022679"/>
    </source>
</evidence>
<dbReference type="PANTHER" id="PTHR42724:SF1">
    <property type="entry name" value="TETRAACYLDISACCHARIDE 4'-KINASE, MITOCHONDRIAL-RELATED"/>
    <property type="match status" value="1"/>
</dbReference>
<dbReference type="HAMAP" id="MF_00409">
    <property type="entry name" value="LpxK"/>
    <property type="match status" value="1"/>
</dbReference>
<evidence type="ECO:0000256" key="6">
    <source>
        <dbReference type="ARBA" id="ARBA00022741"/>
    </source>
</evidence>
<dbReference type="EC" id="2.7.1.130" evidence="2"/>
<protein>
    <recommendedName>
        <fullName evidence="2">tetraacyldisaccharide 4'-kinase</fullName>
        <ecNumber evidence="2">2.7.1.130</ecNumber>
    </recommendedName>
</protein>
<dbReference type="GO" id="GO:0009029">
    <property type="term" value="F:lipid-A 4'-kinase activity"/>
    <property type="evidence" value="ECO:0007669"/>
    <property type="project" value="UniProtKB-EC"/>
</dbReference>
<dbReference type="PANTHER" id="PTHR42724">
    <property type="entry name" value="TETRAACYLDISACCHARIDE 4'-KINASE"/>
    <property type="match status" value="1"/>
</dbReference>
<keyword evidence="8" id="KW-0067">ATP-binding</keyword>
<evidence type="ECO:0000256" key="4">
    <source>
        <dbReference type="ARBA" id="ARBA00022556"/>
    </source>
</evidence>
<dbReference type="NCBIfam" id="TIGR00682">
    <property type="entry name" value="lpxK"/>
    <property type="match status" value="1"/>
</dbReference>
<evidence type="ECO:0000256" key="2">
    <source>
        <dbReference type="ARBA" id="ARBA00012071"/>
    </source>
</evidence>
<dbReference type="AlphaFoldDB" id="A0A2Z7A4X2"/>
<sequence length="393" mass="44442">MENVRRAVRQIAYSNTFSALPLLHLSLLPLLSFASSLYSVALSLRHHLYRLNILTRHRLLVPVISVGNLTWGGNGKTPMVEFLARLFIDSGVSPLILTRGYGGADEAKMLQRHLQGTCAKIGIGANRAAAASRFLEKYGYVNFHLERPFSLAGEKSLSNSDQIAAAILDDGMQHLSIWRDLEIVMINAMMPWGNHRLIPLGPLREPLTALGRADIVIIHHADLVEEKDIKVLESSVQKVKEPVLIFLTEMAPLHFFKPGDASFKIPLEAVKNKILLCISGIGFADSFIRRIEKMGPRHLDRVDFSDHHLFTMKDINIVRTRIQALESKFAAKPIVVVTEKDYDRSPCILERLEPYEVLVVCCRLQILPRYGRTENSFRKILMELFRRDERGCC</sequence>
<evidence type="ECO:0000256" key="9">
    <source>
        <dbReference type="ARBA" id="ARBA00023098"/>
    </source>
</evidence>
<keyword evidence="9" id="KW-0443">Lipid metabolism</keyword>
<dbReference type="GO" id="GO:0005524">
    <property type="term" value="F:ATP binding"/>
    <property type="evidence" value="ECO:0007669"/>
    <property type="project" value="UniProtKB-KW"/>
</dbReference>
<dbReference type="EMBL" id="KV019049">
    <property type="protein sequence ID" value="KZV16499.1"/>
    <property type="molecule type" value="Genomic_DNA"/>
</dbReference>
<reference evidence="10 11" key="1">
    <citation type="journal article" date="2015" name="Proc. Natl. Acad. Sci. U.S.A.">
        <title>The resurrection genome of Boea hygrometrica: A blueprint for survival of dehydration.</title>
        <authorList>
            <person name="Xiao L."/>
            <person name="Yang G."/>
            <person name="Zhang L."/>
            <person name="Yang X."/>
            <person name="Zhao S."/>
            <person name="Ji Z."/>
            <person name="Zhou Q."/>
            <person name="Hu M."/>
            <person name="Wang Y."/>
            <person name="Chen M."/>
            <person name="Xu Y."/>
            <person name="Jin H."/>
            <person name="Xiao X."/>
            <person name="Hu G."/>
            <person name="Bao F."/>
            <person name="Hu Y."/>
            <person name="Wan P."/>
            <person name="Li L."/>
            <person name="Deng X."/>
            <person name="Kuang T."/>
            <person name="Xiang C."/>
            <person name="Zhu J.K."/>
            <person name="Oliver M.J."/>
            <person name="He Y."/>
        </authorList>
    </citation>
    <scope>NUCLEOTIDE SEQUENCE [LARGE SCALE GENOMIC DNA]</scope>
    <source>
        <strain evidence="11">cv. XS01</strain>
    </source>
</reference>
<evidence type="ECO:0000256" key="3">
    <source>
        <dbReference type="ARBA" id="ARBA00022516"/>
    </source>
</evidence>
<dbReference type="GO" id="GO:0016020">
    <property type="term" value="C:membrane"/>
    <property type="evidence" value="ECO:0007669"/>
    <property type="project" value="GOC"/>
</dbReference>
<gene>
    <name evidence="10" type="ORF">F511_10111</name>
</gene>
<keyword evidence="7 10" id="KW-0418">Kinase</keyword>
<organism evidence="10 11">
    <name type="scientific">Dorcoceras hygrometricum</name>
    <dbReference type="NCBI Taxonomy" id="472368"/>
    <lineage>
        <taxon>Eukaryota</taxon>
        <taxon>Viridiplantae</taxon>
        <taxon>Streptophyta</taxon>
        <taxon>Embryophyta</taxon>
        <taxon>Tracheophyta</taxon>
        <taxon>Spermatophyta</taxon>
        <taxon>Magnoliopsida</taxon>
        <taxon>eudicotyledons</taxon>
        <taxon>Gunneridae</taxon>
        <taxon>Pentapetalae</taxon>
        <taxon>asterids</taxon>
        <taxon>lamiids</taxon>
        <taxon>Lamiales</taxon>
        <taxon>Gesneriaceae</taxon>
        <taxon>Didymocarpoideae</taxon>
        <taxon>Trichosporeae</taxon>
        <taxon>Loxocarpinae</taxon>
        <taxon>Dorcoceras</taxon>
    </lineage>
</organism>
<keyword evidence="11" id="KW-1185">Reference proteome</keyword>
<evidence type="ECO:0000313" key="11">
    <source>
        <dbReference type="Proteomes" id="UP000250235"/>
    </source>
</evidence>
<dbReference type="OrthoDB" id="10266567at2759"/>
<evidence type="ECO:0000256" key="8">
    <source>
        <dbReference type="ARBA" id="ARBA00022840"/>
    </source>
</evidence>
<keyword evidence="3" id="KW-0444">Lipid biosynthesis</keyword>
<keyword evidence="4" id="KW-0441">Lipid A biosynthesis</keyword>
<dbReference type="UniPathway" id="UPA00359">
    <property type="reaction ID" value="UER00482"/>
</dbReference>
<evidence type="ECO:0000256" key="1">
    <source>
        <dbReference type="ARBA" id="ARBA00004870"/>
    </source>
</evidence>